<evidence type="ECO:0000259" key="2">
    <source>
        <dbReference type="PROSITE" id="PS50006"/>
    </source>
</evidence>
<keyword evidence="4" id="KW-1185">Reference proteome</keyword>
<evidence type="ECO:0000256" key="1">
    <source>
        <dbReference type="SAM" id="MobiDB-lite"/>
    </source>
</evidence>
<accession>A0A1M6XTX8</accession>
<dbReference type="RefSeq" id="WP_073032460.1">
    <property type="nucleotide sequence ID" value="NZ_BMLR01000001.1"/>
</dbReference>
<dbReference type="Gene3D" id="2.60.200.20">
    <property type="match status" value="1"/>
</dbReference>
<feature type="region of interest" description="Disordered" evidence="1">
    <location>
        <begin position="211"/>
        <end position="239"/>
    </location>
</feature>
<dbReference type="Proteomes" id="UP000183974">
    <property type="component" value="Unassembled WGS sequence"/>
</dbReference>
<dbReference type="SUPFAM" id="SSF49879">
    <property type="entry name" value="SMAD/FHA domain"/>
    <property type="match status" value="1"/>
</dbReference>
<feature type="region of interest" description="Disordered" evidence="1">
    <location>
        <begin position="74"/>
        <end position="95"/>
    </location>
</feature>
<organism evidence="3 4">
    <name type="scientific">Roseovarius pacificus</name>
    <dbReference type="NCBI Taxonomy" id="337701"/>
    <lineage>
        <taxon>Bacteria</taxon>
        <taxon>Pseudomonadati</taxon>
        <taxon>Pseudomonadota</taxon>
        <taxon>Alphaproteobacteria</taxon>
        <taxon>Rhodobacterales</taxon>
        <taxon>Roseobacteraceae</taxon>
        <taxon>Roseovarius</taxon>
    </lineage>
</organism>
<dbReference type="EMBL" id="FRBR01000001">
    <property type="protein sequence ID" value="SHL09442.1"/>
    <property type="molecule type" value="Genomic_DNA"/>
</dbReference>
<feature type="compositionally biased region" description="Low complexity" evidence="1">
    <location>
        <begin position="225"/>
        <end position="239"/>
    </location>
</feature>
<evidence type="ECO:0000313" key="3">
    <source>
        <dbReference type="EMBL" id="SHL09442.1"/>
    </source>
</evidence>
<feature type="region of interest" description="Disordered" evidence="1">
    <location>
        <begin position="126"/>
        <end position="196"/>
    </location>
</feature>
<feature type="compositionally biased region" description="Basic and acidic residues" evidence="1">
    <location>
        <begin position="28"/>
        <end position="49"/>
    </location>
</feature>
<name>A0A1M6XTX8_9RHOB</name>
<feature type="compositionally biased region" description="Pro residues" evidence="1">
    <location>
        <begin position="180"/>
        <end position="190"/>
    </location>
</feature>
<proteinExistence type="predicted"/>
<reference evidence="3 4" key="1">
    <citation type="submission" date="2016-11" db="EMBL/GenBank/DDBJ databases">
        <authorList>
            <person name="Jaros S."/>
            <person name="Januszkiewicz K."/>
            <person name="Wedrychowicz H."/>
        </authorList>
    </citation>
    <scope>NUCLEOTIDE SEQUENCE [LARGE SCALE GENOMIC DNA]</scope>
    <source>
        <strain evidence="3 4">DSM 29589</strain>
    </source>
</reference>
<dbReference type="Pfam" id="PF00498">
    <property type="entry name" value="FHA"/>
    <property type="match status" value="1"/>
</dbReference>
<feature type="compositionally biased region" description="Low complexity" evidence="1">
    <location>
        <begin position="139"/>
        <end position="150"/>
    </location>
</feature>
<dbReference type="InterPro" id="IPR000253">
    <property type="entry name" value="FHA_dom"/>
</dbReference>
<dbReference type="STRING" id="337701.SAMN05444398_101568"/>
<dbReference type="CDD" id="cd00060">
    <property type="entry name" value="FHA"/>
    <property type="match status" value="1"/>
</dbReference>
<evidence type="ECO:0000313" key="4">
    <source>
        <dbReference type="Proteomes" id="UP000183974"/>
    </source>
</evidence>
<dbReference type="InterPro" id="IPR008984">
    <property type="entry name" value="SMAD_FHA_dom_sf"/>
</dbReference>
<protein>
    <submittedName>
        <fullName evidence="3">FHA domain-containing protein</fullName>
    </submittedName>
</protein>
<dbReference type="OrthoDB" id="370565at2"/>
<feature type="region of interest" description="Disordered" evidence="1">
    <location>
        <begin position="12"/>
        <end position="49"/>
    </location>
</feature>
<feature type="domain" description="FHA" evidence="2">
    <location>
        <begin position="314"/>
        <end position="368"/>
    </location>
</feature>
<dbReference type="AlphaFoldDB" id="A0A1M6XTX8"/>
<sequence length="413" mass="43991">MKFIRDIIGEKRQAHFEAGGIPPADSPMPDRPRIDSTQEEMPHRTAQDQQAERLDDILLGHVSAKAEDGFEQFDRKTGDLAESLTEGPSETADHDLMDDLNNLFADTDYDDLQDDVTFADAGAMPAAPAETCAVEKPQQDAARPLADDPPAFQPDDTAPASQPDTTTPQHMTGEHEVPQPQDPVEPPADGPAPLQLGPEYERTVTVSPEIPAQEASNETPPPAPASESSTPAADPAPAVAVNVPQPTAGLGAGRRGRAKTRLLGFQPGNGLGRDVLSDAPVASHAEHAMFPVGWLVVIGGAGYGASFTLHNGVCTIGRGADQSVRLDFGDNSISRENHASIAYDEQQRAFYIGHGGKANLVRRNDRPVLSTEDLCAGDKITIGETVLKFIPLCGQDFKWGTPDNDGWAHDANG</sequence>
<dbReference type="PROSITE" id="PS50006">
    <property type="entry name" value="FHA_DOMAIN"/>
    <property type="match status" value="1"/>
</dbReference>
<feature type="compositionally biased region" description="Polar residues" evidence="1">
    <location>
        <begin position="159"/>
        <end position="170"/>
    </location>
</feature>
<gene>
    <name evidence="3" type="ORF">SAMN05444398_101568</name>
</gene>